<feature type="transmembrane region" description="Helical" evidence="2">
    <location>
        <begin position="40"/>
        <end position="59"/>
    </location>
</feature>
<accession>A0A941B7G5</accession>
<evidence type="ECO:0000313" key="3">
    <source>
        <dbReference type="EMBL" id="MBQ0850451.1"/>
    </source>
</evidence>
<reference evidence="3 4" key="1">
    <citation type="submission" date="2021-04" db="EMBL/GenBank/DDBJ databases">
        <authorList>
            <person name="Tang X."/>
            <person name="Zhou X."/>
            <person name="Chen X."/>
            <person name="Cernava T."/>
            <person name="Zhang C."/>
        </authorList>
    </citation>
    <scope>NUCLEOTIDE SEQUENCE [LARGE SCALE GENOMIC DNA]</scope>
    <source>
        <strain evidence="3 4">BH-SS-21</strain>
    </source>
</reference>
<protein>
    <submittedName>
        <fullName evidence="3">Uncharacterized protein</fullName>
    </submittedName>
</protein>
<feature type="region of interest" description="Disordered" evidence="1">
    <location>
        <begin position="1"/>
        <end position="25"/>
    </location>
</feature>
<evidence type="ECO:0000256" key="2">
    <source>
        <dbReference type="SAM" id="Phobius"/>
    </source>
</evidence>
<evidence type="ECO:0000313" key="4">
    <source>
        <dbReference type="Proteomes" id="UP000677413"/>
    </source>
</evidence>
<keyword evidence="4" id="KW-1185">Reference proteome</keyword>
<keyword evidence="2" id="KW-0472">Membrane</keyword>
<evidence type="ECO:0000256" key="1">
    <source>
        <dbReference type="SAM" id="MobiDB-lite"/>
    </source>
</evidence>
<organism evidence="3 4">
    <name type="scientific">Streptomyces liliiviolaceus</name>
    <dbReference type="NCBI Taxonomy" id="2823109"/>
    <lineage>
        <taxon>Bacteria</taxon>
        <taxon>Bacillati</taxon>
        <taxon>Actinomycetota</taxon>
        <taxon>Actinomycetes</taxon>
        <taxon>Kitasatosporales</taxon>
        <taxon>Streptomycetaceae</taxon>
        <taxon>Streptomyces</taxon>
    </lineage>
</organism>
<dbReference type="AlphaFoldDB" id="A0A941B7G5"/>
<name>A0A941B7G5_9ACTN</name>
<sequence length="60" mass="6635">MSDIQMTARETETTADTRRTALRQPRPTPVVERFLDRARAVILPTAVLTTATALVLQALV</sequence>
<dbReference type="RefSeq" id="WP_210884635.1">
    <property type="nucleotide sequence ID" value="NZ_JAGPYQ010000001.1"/>
</dbReference>
<feature type="compositionally biased region" description="Basic and acidic residues" evidence="1">
    <location>
        <begin position="9"/>
        <end position="19"/>
    </location>
</feature>
<dbReference type="EMBL" id="JAGPYQ010000001">
    <property type="protein sequence ID" value="MBQ0850451.1"/>
    <property type="molecule type" value="Genomic_DNA"/>
</dbReference>
<dbReference type="Proteomes" id="UP000677413">
    <property type="component" value="Unassembled WGS sequence"/>
</dbReference>
<gene>
    <name evidence="3" type="ORF">J8N05_19920</name>
</gene>
<proteinExistence type="predicted"/>
<comment type="caution">
    <text evidence="3">The sequence shown here is derived from an EMBL/GenBank/DDBJ whole genome shotgun (WGS) entry which is preliminary data.</text>
</comment>
<keyword evidence="2" id="KW-1133">Transmembrane helix</keyword>
<keyword evidence="2" id="KW-0812">Transmembrane</keyword>